<evidence type="ECO:0000313" key="1">
    <source>
        <dbReference type="EMBL" id="OUR78180.1"/>
    </source>
</evidence>
<comment type="caution">
    <text evidence="1">The sequence shown here is derived from an EMBL/GenBank/DDBJ whole genome shotgun (WGS) entry which is preliminary data.</text>
</comment>
<evidence type="ECO:0000313" key="2">
    <source>
        <dbReference type="Proteomes" id="UP000243053"/>
    </source>
</evidence>
<accession>A0A1Y5E7G7</accession>
<organism evidence="1 2">
    <name type="scientific">Colwellia psychrerythraea</name>
    <name type="common">Vibrio psychroerythus</name>
    <dbReference type="NCBI Taxonomy" id="28229"/>
    <lineage>
        <taxon>Bacteria</taxon>
        <taxon>Pseudomonadati</taxon>
        <taxon>Pseudomonadota</taxon>
        <taxon>Gammaproteobacteria</taxon>
        <taxon>Alteromonadales</taxon>
        <taxon>Colwelliaceae</taxon>
        <taxon>Colwellia</taxon>
    </lineage>
</organism>
<dbReference type="EMBL" id="MAAF01000083">
    <property type="protein sequence ID" value="OUR78180.1"/>
    <property type="molecule type" value="Genomic_DNA"/>
</dbReference>
<proteinExistence type="predicted"/>
<dbReference type="Proteomes" id="UP000243053">
    <property type="component" value="Unassembled WGS sequence"/>
</dbReference>
<dbReference type="AlphaFoldDB" id="A0A1Y5E7G7"/>
<protein>
    <submittedName>
        <fullName evidence="1">Uncharacterized protein</fullName>
    </submittedName>
</protein>
<gene>
    <name evidence="1" type="ORF">A9Q75_14050</name>
</gene>
<name>A0A1Y5E7G7_COLPS</name>
<reference evidence="2" key="1">
    <citation type="journal article" date="2017" name="Proc. Natl. Acad. Sci. U.S.A.">
        <title>Simulation of Deepwater Horizon oil plume reveals substrate specialization within a complex community of hydrocarbon degraders.</title>
        <authorList>
            <person name="Hu P."/>
            <person name="Dubinsky E.A."/>
            <person name="Probst A.J."/>
            <person name="Wang J."/>
            <person name="Sieber C.M.K."/>
            <person name="Tom L.M."/>
            <person name="Gardinali P."/>
            <person name="Banfield J.F."/>
            <person name="Atlas R.M."/>
            <person name="Andersen G.L."/>
        </authorList>
    </citation>
    <scope>NUCLEOTIDE SEQUENCE [LARGE SCALE GENOMIC DNA]</scope>
</reference>
<sequence>MNKPMVLVIHGMGTHKPGETKKIIAEGLNQAAKNFGLADFDIKDKVEFFQFNYSDFLDEIRLKDAEKAGDIIKHISLLQGRGLGEKTAGKLIELFADFDEEQMFYTHWMDVIYYGMMFWGEKIRVDLAKNINDRMIERGLGNRDLHIIAHSLGTAVLHDTLAKLFRKDTDITSAVPQLDTDRFQIDSLWMVANVSRLLNILNDIADPNHSIVNSDGGGCTDLLFNVRNEFDPFTWIKKYQRPIENGGRHINVKTVREVNTHDLKEYMAAPEVADAFFSNVLGVSVSNTQYKQGVAAHALTSINYSYEELKDAFEDLRHPDDETIGKVEAILDLAKSADTFKNKLQTMLDQA</sequence>